<gene>
    <name evidence="3" type="ORF">BSL78_05366</name>
</gene>
<proteinExistence type="predicted"/>
<dbReference type="AlphaFoldDB" id="A0A2G8LBV7"/>
<accession>A0A2G8LBV7</accession>
<dbReference type="Proteomes" id="UP000230750">
    <property type="component" value="Unassembled WGS sequence"/>
</dbReference>
<comment type="caution">
    <text evidence="3">The sequence shown here is derived from an EMBL/GenBank/DDBJ whole genome shotgun (WGS) entry which is preliminary data.</text>
</comment>
<evidence type="ECO:0000313" key="3">
    <source>
        <dbReference type="EMBL" id="PIK57758.1"/>
    </source>
</evidence>
<feature type="region of interest" description="Disordered" evidence="1">
    <location>
        <begin position="198"/>
        <end position="447"/>
    </location>
</feature>
<sequence>MKDKVTKEELTKQKMVEAMRRQIDKTLQLRLEQKGIPQGVQGISNQALETKTRQMKQDRQSLAKKHTKLYDIREQLRKDIEQQARGRKKGDGRGQKGQVRSGTASLQYSKPANQSSSGTFPRSQTLPRLAMTKVFNFSAPYTLMLCSNCLENHSVSHLVSVLKWLKYRVANGMPSSTTLSFNLRKKFLVCLSSVSSFEDDLSDDESDEDEEDEDEDLSLEDEEESEVTDTPVAKPHPHQRQAAPVTIPRADPVPNGKAQGDDVEDSDWDSEDISALDEVSAGKMQRGGGRPSSSTPKGPMVSELSKSIEAQLQGRHSTKKPVGGIDLSGTGRNGALSPDPRTASPSPRIPTIPDAGEESDDSLAISSLDGSISSPPKQQTRSQPAGSNRPHPGQPNSDASNTYGTSVWGTSSNKANSAHGSTKGTNKTSTVSVTDFDDDDDLDLSDF</sequence>
<keyword evidence="4" id="KW-1185">Reference proteome</keyword>
<feature type="compositionally biased region" description="Polar residues" evidence="1">
    <location>
        <begin position="394"/>
        <end position="429"/>
    </location>
</feature>
<feature type="compositionally biased region" description="Polar residues" evidence="1">
    <location>
        <begin position="364"/>
        <end position="386"/>
    </location>
</feature>
<feature type="compositionally biased region" description="Acidic residues" evidence="1">
    <location>
        <begin position="435"/>
        <end position="447"/>
    </location>
</feature>
<organism evidence="3 4">
    <name type="scientific">Stichopus japonicus</name>
    <name type="common">Sea cucumber</name>
    <dbReference type="NCBI Taxonomy" id="307972"/>
    <lineage>
        <taxon>Eukaryota</taxon>
        <taxon>Metazoa</taxon>
        <taxon>Echinodermata</taxon>
        <taxon>Eleutherozoa</taxon>
        <taxon>Echinozoa</taxon>
        <taxon>Holothuroidea</taxon>
        <taxon>Aspidochirotacea</taxon>
        <taxon>Aspidochirotida</taxon>
        <taxon>Stichopodidae</taxon>
        <taxon>Apostichopus</taxon>
    </lineage>
</organism>
<evidence type="ECO:0000256" key="1">
    <source>
        <dbReference type="SAM" id="MobiDB-lite"/>
    </source>
</evidence>
<dbReference type="Pfam" id="PF25977">
    <property type="entry name" value="DZIP1"/>
    <property type="match status" value="1"/>
</dbReference>
<evidence type="ECO:0000313" key="4">
    <source>
        <dbReference type="Proteomes" id="UP000230750"/>
    </source>
</evidence>
<feature type="compositionally biased region" description="Acidic residues" evidence="1">
    <location>
        <begin position="198"/>
        <end position="227"/>
    </location>
</feature>
<reference evidence="3 4" key="1">
    <citation type="journal article" date="2017" name="PLoS Biol.">
        <title>The sea cucumber genome provides insights into morphological evolution and visceral regeneration.</title>
        <authorList>
            <person name="Zhang X."/>
            <person name="Sun L."/>
            <person name="Yuan J."/>
            <person name="Sun Y."/>
            <person name="Gao Y."/>
            <person name="Zhang L."/>
            <person name="Li S."/>
            <person name="Dai H."/>
            <person name="Hamel J.F."/>
            <person name="Liu C."/>
            <person name="Yu Y."/>
            <person name="Liu S."/>
            <person name="Lin W."/>
            <person name="Guo K."/>
            <person name="Jin S."/>
            <person name="Xu P."/>
            <person name="Storey K.B."/>
            <person name="Huan P."/>
            <person name="Zhang T."/>
            <person name="Zhou Y."/>
            <person name="Zhang J."/>
            <person name="Lin C."/>
            <person name="Li X."/>
            <person name="Xing L."/>
            <person name="Huo D."/>
            <person name="Sun M."/>
            <person name="Wang L."/>
            <person name="Mercier A."/>
            <person name="Li F."/>
            <person name="Yang H."/>
            <person name="Xiang J."/>
        </authorList>
    </citation>
    <scope>NUCLEOTIDE SEQUENCE [LARGE SCALE GENOMIC DNA]</scope>
    <source>
        <strain evidence="3">Shaxun</strain>
        <tissue evidence="3">Muscle</tissue>
    </source>
</reference>
<protein>
    <submittedName>
        <fullName evidence="3">Putative zinc finger protein</fullName>
    </submittedName>
</protein>
<dbReference type="InterPro" id="IPR058883">
    <property type="entry name" value="DZIP1_dom"/>
</dbReference>
<feature type="compositionally biased region" description="Polar residues" evidence="1">
    <location>
        <begin position="101"/>
        <end position="123"/>
    </location>
</feature>
<dbReference type="OrthoDB" id="515971at2759"/>
<feature type="compositionally biased region" description="Basic and acidic residues" evidence="1">
    <location>
        <begin position="82"/>
        <end position="94"/>
    </location>
</feature>
<feature type="domain" description="Cilium assembly protein DZIP1" evidence="2">
    <location>
        <begin position="16"/>
        <end position="89"/>
    </location>
</feature>
<feature type="compositionally biased region" description="Acidic residues" evidence="1">
    <location>
        <begin position="261"/>
        <end position="275"/>
    </location>
</feature>
<name>A0A2G8LBV7_STIJA</name>
<dbReference type="EMBL" id="MRZV01000133">
    <property type="protein sequence ID" value="PIK57758.1"/>
    <property type="molecule type" value="Genomic_DNA"/>
</dbReference>
<feature type="region of interest" description="Disordered" evidence="1">
    <location>
        <begin position="82"/>
        <end position="123"/>
    </location>
</feature>
<evidence type="ECO:0000259" key="2">
    <source>
        <dbReference type="Pfam" id="PF25977"/>
    </source>
</evidence>